<dbReference type="SMART" id="SM00312">
    <property type="entry name" value="PX"/>
    <property type="match status" value="1"/>
</dbReference>
<evidence type="ECO:0000256" key="7">
    <source>
        <dbReference type="ARBA" id="ARBA00023136"/>
    </source>
</evidence>
<evidence type="ECO:0000256" key="6">
    <source>
        <dbReference type="ARBA" id="ARBA00023121"/>
    </source>
</evidence>
<dbReference type="Pfam" id="PF00787">
    <property type="entry name" value="PX"/>
    <property type="match status" value="1"/>
</dbReference>
<feature type="compositionally biased region" description="Acidic residues" evidence="11">
    <location>
        <begin position="1"/>
        <end position="10"/>
    </location>
</feature>
<dbReference type="Gene3D" id="1.20.1270.60">
    <property type="entry name" value="Arfaptin homology (AH) domain/BAR domain"/>
    <property type="match status" value="1"/>
</dbReference>
<reference evidence="13" key="1">
    <citation type="journal article" date="2021" name="Open Biol.">
        <title>Shared evolutionary footprints suggest mitochondrial oxidative damage underlies multiple complex I losses in fungi.</title>
        <authorList>
            <person name="Schikora-Tamarit M.A."/>
            <person name="Marcet-Houben M."/>
            <person name="Nosek J."/>
            <person name="Gabaldon T."/>
        </authorList>
    </citation>
    <scope>NUCLEOTIDE SEQUENCE</scope>
    <source>
        <strain evidence="13">CBS2887</strain>
    </source>
</reference>
<keyword evidence="10" id="KW-0175">Coiled coil</keyword>
<dbReference type="PROSITE" id="PS50195">
    <property type="entry name" value="PX"/>
    <property type="match status" value="1"/>
</dbReference>
<comment type="similarity">
    <text evidence="3">Belongs to the sorting nexin family.</text>
</comment>
<dbReference type="OrthoDB" id="205639at2759"/>
<evidence type="ECO:0000256" key="9">
    <source>
        <dbReference type="ARBA" id="ARBA00041273"/>
    </source>
</evidence>
<gene>
    <name evidence="13" type="ORF">WICPIJ_008962</name>
</gene>
<evidence type="ECO:0000256" key="10">
    <source>
        <dbReference type="SAM" id="Coils"/>
    </source>
</evidence>
<accession>A0A9P8TGA7</accession>
<dbReference type="PANTHER" id="PTHR45949:SF2">
    <property type="entry name" value="SORTING NEXIN-4"/>
    <property type="match status" value="1"/>
</dbReference>
<evidence type="ECO:0000256" key="5">
    <source>
        <dbReference type="ARBA" id="ARBA00022490"/>
    </source>
</evidence>
<dbReference type="Proteomes" id="UP000774326">
    <property type="component" value="Unassembled WGS sequence"/>
</dbReference>
<keyword evidence="5" id="KW-0963">Cytoplasm</keyword>
<dbReference type="Gene3D" id="3.30.1520.10">
    <property type="entry name" value="Phox-like domain"/>
    <property type="match status" value="1"/>
</dbReference>
<feature type="domain" description="PX" evidence="12">
    <location>
        <begin position="54"/>
        <end position="175"/>
    </location>
</feature>
<evidence type="ECO:0000256" key="2">
    <source>
        <dbReference type="ARBA" id="ARBA00004496"/>
    </source>
</evidence>
<evidence type="ECO:0000313" key="13">
    <source>
        <dbReference type="EMBL" id="KAH3677555.1"/>
    </source>
</evidence>
<dbReference type="InterPro" id="IPR027267">
    <property type="entry name" value="AH/BAR_dom_sf"/>
</dbReference>
<proteinExistence type="inferred from homology"/>
<keyword evidence="6" id="KW-0446">Lipid-binding</keyword>
<comment type="subcellular location">
    <subcellularLocation>
        <location evidence="2">Cytoplasm</location>
    </subcellularLocation>
    <subcellularLocation>
        <location evidence="1">Endomembrane system</location>
        <topology evidence="1">Peripheral membrane protein</topology>
    </subcellularLocation>
</comment>
<sequence length="452" mass="51994">MSDEFVDEPLFDSPAPIPAPITKQPIASTAQDHHDLITKQTEDLSISQSKIDTLFIKSTVSSPSKENDGQNAYITYLVSTITNNPIFNAKKFEIRRRFSDFVFLYDVLSNDHPECVIPPLPDKQRLEYLKGDRFSPEFTEKRCQSLQRFLKRIEGHPVLKKSKIYHIFLESTEWGSYKVNLKIKSDDHGLGSGSSLTSDGGIITDVFINAFKSPNLQSKEFIIIKEKSEKLDENIARIDKIFQKIMKRYGDLEQDYYDFSYQIKKIAELEPELEIPFVKFSEGLQGLSLGFAQLKQFLDNEYLISLKDLEHYINSVRNLIKLKDQKQMDFEAISEYLERSIHEKNVIITGGSTGASGFLSAKFEELTGQNPDLNKREKLNKLESKIEKLSKELDISQKVSQEFEKSTLKEVNYFDNVKSLELKESLGKLADKNIEFYETLISKWEDIEKSLA</sequence>
<evidence type="ECO:0000256" key="1">
    <source>
        <dbReference type="ARBA" id="ARBA00004184"/>
    </source>
</evidence>
<keyword evidence="7" id="KW-0472">Membrane</keyword>
<protein>
    <recommendedName>
        <fullName evidence="8">Sorting nexin-4</fullName>
    </recommendedName>
    <alternativeName>
        <fullName evidence="9">Autophagy-related protein 24</fullName>
    </alternativeName>
</protein>
<dbReference type="GO" id="GO:0032266">
    <property type="term" value="F:phosphatidylinositol-3-phosphate binding"/>
    <property type="evidence" value="ECO:0007669"/>
    <property type="project" value="UniProtKB-ARBA"/>
</dbReference>
<organism evidence="13 14">
    <name type="scientific">Wickerhamomyces pijperi</name>
    <name type="common">Yeast</name>
    <name type="synonym">Pichia pijperi</name>
    <dbReference type="NCBI Taxonomy" id="599730"/>
    <lineage>
        <taxon>Eukaryota</taxon>
        <taxon>Fungi</taxon>
        <taxon>Dikarya</taxon>
        <taxon>Ascomycota</taxon>
        <taxon>Saccharomycotina</taxon>
        <taxon>Saccharomycetes</taxon>
        <taxon>Phaffomycetales</taxon>
        <taxon>Wickerhamomycetaceae</taxon>
        <taxon>Wickerhamomyces</taxon>
    </lineage>
</organism>
<evidence type="ECO:0000313" key="14">
    <source>
        <dbReference type="Proteomes" id="UP000774326"/>
    </source>
</evidence>
<evidence type="ECO:0000256" key="8">
    <source>
        <dbReference type="ARBA" id="ARBA00040748"/>
    </source>
</evidence>
<evidence type="ECO:0000259" key="12">
    <source>
        <dbReference type="PROSITE" id="PS50195"/>
    </source>
</evidence>
<keyword evidence="4" id="KW-0813">Transport</keyword>
<dbReference type="SUPFAM" id="SSF64268">
    <property type="entry name" value="PX domain"/>
    <property type="match status" value="1"/>
</dbReference>
<feature type="region of interest" description="Disordered" evidence="11">
    <location>
        <begin position="1"/>
        <end position="22"/>
    </location>
</feature>
<dbReference type="GO" id="GO:0005769">
    <property type="term" value="C:early endosome"/>
    <property type="evidence" value="ECO:0007669"/>
    <property type="project" value="TreeGrafter"/>
</dbReference>
<feature type="coiled-coil region" evidence="10">
    <location>
        <begin position="372"/>
        <end position="399"/>
    </location>
</feature>
<evidence type="ECO:0000256" key="4">
    <source>
        <dbReference type="ARBA" id="ARBA00022448"/>
    </source>
</evidence>
<dbReference type="GO" id="GO:0061709">
    <property type="term" value="P:reticulophagy"/>
    <property type="evidence" value="ECO:0007669"/>
    <property type="project" value="TreeGrafter"/>
</dbReference>
<dbReference type="CDD" id="cd06863">
    <property type="entry name" value="PX_Atg24p"/>
    <property type="match status" value="1"/>
</dbReference>
<dbReference type="EMBL" id="JAEUBG010005163">
    <property type="protein sequence ID" value="KAH3677555.1"/>
    <property type="molecule type" value="Genomic_DNA"/>
</dbReference>
<dbReference type="GO" id="GO:0000407">
    <property type="term" value="C:phagophore assembly site"/>
    <property type="evidence" value="ECO:0007669"/>
    <property type="project" value="TreeGrafter"/>
</dbReference>
<comment type="caution">
    <text evidence="13">The sequence shown here is derived from an EMBL/GenBank/DDBJ whole genome shotgun (WGS) entry which is preliminary data.</text>
</comment>
<keyword evidence="14" id="KW-1185">Reference proteome</keyword>
<dbReference type="GO" id="GO:0000422">
    <property type="term" value="P:autophagy of mitochondrion"/>
    <property type="evidence" value="ECO:0007669"/>
    <property type="project" value="TreeGrafter"/>
</dbReference>
<name>A0A9P8TGA7_WICPI</name>
<dbReference type="GO" id="GO:0032456">
    <property type="term" value="P:endocytic recycling"/>
    <property type="evidence" value="ECO:0007669"/>
    <property type="project" value="TreeGrafter"/>
</dbReference>
<dbReference type="GO" id="GO:0034727">
    <property type="term" value="P:piecemeal microautophagy of the nucleus"/>
    <property type="evidence" value="ECO:0007669"/>
    <property type="project" value="TreeGrafter"/>
</dbReference>
<evidence type="ECO:0000256" key="3">
    <source>
        <dbReference type="ARBA" id="ARBA00010883"/>
    </source>
</evidence>
<dbReference type="InterPro" id="IPR036871">
    <property type="entry name" value="PX_dom_sf"/>
</dbReference>
<dbReference type="AlphaFoldDB" id="A0A9P8TGA7"/>
<dbReference type="InterPro" id="IPR001683">
    <property type="entry name" value="PX_dom"/>
</dbReference>
<dbReference type="GO" id="GO:0015031">
    <property type="term" value="P:protein transport"/>
    <property type="evidence" value="ECO:0007669"/>
    <property type="project" value="TreeGrafter"/>
</dbReference>
<dbReference type="PANTHER" id="PTHR45949">
    <property type="entry name" value="SORTING NEXIN-4"/>
    <property type="match status" value="1"/>
</dbReference>
<evidence type="ECO:0000256" key="11">
    <source>
        <dbReference type="SAM" id="MobiDB-lite"/>
    </source>
</evidence>
<reference evidence="13" key="2">
    <citation type="submission" date="2021-01" db="EMBL/GenBank/DDBJ databases">
        <authorList>
            <person name="Schikora-Tamarit M.A."/>
        </authorList>
    </citation>
    <scope>NUCLEOTIDE SEQUENCE</scope>
    <source>
        <strain evidence="13">CBS2887</strain>
    </source>
</reference>